<evidence type="ECO:0000256" key="1">
    <source>
        <dbReference type="SAM" id="MobiDB-lite"/>
    </source>
</evidence>
<organism evidence="3 4">
    <name type="scientific">Pseudoxanthomonas dokdonensis</name>
    <dbReference type="NCBI Taxonomy" id="344882"/>
    <lineage>
        <taxon>Bacteria</taxon>
        <taxon>Pseudomonadati</taxon>
        <taxon>Pseudomonadota</taxon>
        <taxon>Gammaproteobacteria</taxon>
        <taxon>Lysobacterales</taxon>
        <taxon>Lysobacteraceae</taxon>
        <taxon>Pseudoxanthomonas</taxon>
    </lineage>
</organism>
<name>A0A0R0CQ19_9GAMM</name>
<dbReference type="AlphaFoldDB" id="A0A0R0CQ19"/>
<feature type="compositionally biased region" description="Basic and acidic residues" evidence="1">
    <location>
        <begin position="294"/>
        <end position="304"/>
    </location>
</feature>
<feature type="transmembrane region" description="Helical" evidence="2">
    <location>
        <begin position="392"/>
        <end position="413"/>
    </location>
</feature>
<feature type="transmembrane region" description="Helical" evidence="2">
    <location>
        <begin position="210"/>
        <end position="233"/>
    </location>
</feature>
<dbReference type="STRING" id="344882.ABB29_13495"/>
<protein>
    <recommendedName>
        <fullName evidence="5">DUF4129 domain-containing protein</fullName>
    </recommendedName>
</protein>
<feature type="compositionally biased region" description="Basic and acidic residues" evidence="1">
    <location>
        <begin position="355"/>
        <end position="365"/>
    </location>
</feature>
<proteinExistence type="predicted"/>
<evidence type="ECO:0000313" key="4">
    <source>
        <dbReference type="Proteomes" id="UP000052052"/>
    </source>
</evidence>
<comment type="caution">
    <text evidence="3">The sequence shown here is derived from an EMBL/GenBank/DDBJ whole genome shotgun (WGS) entry which is preliminary data.</text>
</comment>
<keyword evidence="2" id="KW-0472">Membrane</keyword>
<keyword evidence="2" id="KW-1133">Transmembrane helix</keyword>
<feature type="transmembrane region" description="Helical" evidence="2">
    <location>
        <begin position="150"/>
        <end position="179"/>
    </location>
</feature>
<dbReference type="OrthoDB" id="183980at2"/>
<evidence type="ECO:0000313" key="3">
    <source>
        <dbReference type="EMBL" id="KRG68330.1"/>
    </source>
</evidence>
<dbReference type="RefSeq" id="WP_057659930.1">
    <property type="nucleotide sequence ID" value="NZ_LDJL01000015.1"/>
</dbReference>
<evidence type="ECO:0008006" key="5">
    <source>
        <dbReference type="Google" id="ProtNLM"/>
    </source>
</evidence>
<feature type="transmembrane region" description="Helical" evidence="2">
    <location>
        <begin position="37"/>
        <end position="68"/>
    </location>
</feature>
<dbReference type="PATRIC" id="fig|344882.3.peg.1079"/>
<evidence type="ECO:0000256" key="2">
    <source>
        <dbReference type="SAM" id="Phobius"/>
    </source>
</evidence>
<reference evidence="3 4" key="1">
    <citation type="submission" date="2015-05" db="EMBL/GenBank/DDBJ databases">
        <title>Genome sequencing and analysis of members of genus Stenotrophomonas.</title>
        <authorList>
            <person name="Patil P.P."/>
            <person name="Midha S."/>
            <person name="Patil P.B."/>
        </authorList>
    </citation>
    <scope>NUCLEOTIDE SEQUENCE [LARGE SCALE GENOMIC DNA]</scope>
    <source>
        <strain evidence="3 4">DSM 21858</strain>
    </source>
</reference>
<keyword evidence="4" id="KW-1185">Reference proteome</keyword>
<sequence length="543" mass="61112">MRIDQLTVQLRARSGWEALELGMALVRRHAAAIYLPWLWMSLLLFCVLNLLCWAIDRIWLAALLMWWLKPVFDRIPLYVLSRAVFGQVPSTRQTLAAQRGWGWRPMLQHLTWRRLSPVRSLYLPVDLLETGSAGKAANVRGRHAVLAGPAYGHAALLTLVCVHFEMVISLGCIALVFLFTPVDYLPETARAMWALMIDQPPWWAQMALNAVAWLATSVVEPFFVGAGFGLYLNRRTQLEAWEVEIVFRRLRQRLASAVTPWLLVLALGAAGWSSLAQAQQADIALTPTIGQSDSHADDRDRQTDADDPADAARPKPAAATLAGIFGEQQVDDGAFRRAAERAYQDPLLGQKRTSSRWELRGKADKQPPGQRSLANQPWLRGFAAIAAFIAEWGLWLLLAALVVLLLATLRYWWPWMRGQRLPGRTSLQPAQQQALPLPESLPDDIAGSALRLWRDGQQRNALALLYRASVDSMSTLAQVVLPPAATEAQCLRASRRIHDPAQRQLFARMVRVWQYAAYARQLPGDDEFHDLLQQLRQGYRWPA</sequence>
<feature type="region of interest" description="Disordered" evidence="1">
    <location>
        <begin position="354"/>
        <end position="373"/>
    </location>
</feature>
<feature type="region of interest" description="Disordered" evidence="1">
    <location>
        <begin position="287"/>
        <end position="315"/>
    </location>
</feature>
<keyword evidence="2" id="KW-0812">Transmembrane</keyword>
<dbReference type="EMBL" id="LDJL01000015">
    <property type="protein sequence ID" value="KRG68330.1"/>
    <property type="molecule type" value="Genomic_DNA"/>
</dbReference>
<dbReference type="Proteomes" id="UP000052052">
    <property type="component" value="Unassembled WGS sequence"/>
</dbReference>
<gene>
    <name evidence="3" type="ORF">ABB29_13495</name>
</gene>
<accession>A0A0R0CQ19</accession>
<feature type="transmembrane region" description="Helical" evidence="2">
    <location>
        <begin position="254"/>
        <end position="275"/>
    </location>
</feature>